<reference evidence="2 3" key="1">
    <citation type="submission" date="2021-06" db="EMBL/GenBank/DDBJ databases">
        <title>Caerostris darwini draft genome.</title>
        <authorList>
            <person name="Kono N."/>
            <person name="Arakawa K."/>
        </authorList>
    </citation>
    <scope>NUCLEOTIDE SEQUENCE [LARGE SCALE GENOMIC DNA]</scope>
</reference>
<dbReference type="InterPro" id="IPR000477">
    <property type="entry name" value="RT_dom"/>
</dbReference>
<dbReference type="Pfam" id="PF00078">
    <property type="entry name" value="RVT_1"/>
    <property type="match status" value="1"/>
</dbReference>
<proteinExistence type="predicted"/>
<dbReference type="EMBL" id="BPLQ01006940">
    <property type="protein sequence ID" value="GIY26352.1"/>
    <property type="molecule type" value="Genomic_DNA"/>
</dbReference>
<sequence length="193" mass="22275">MERMVYNRLNWYLESHSMLAEEQAGFRKFKSTAHHVTIFSQAIKDALDSKQVLTAIAVDLKSAYDTVWKENLLFKLNNMGISGHLLNWIKSFFGSASLQSPIRGRNWPLEKIIEEKALVLWEKILRTPRYLTLRNLKSPSQHCLKTQAGFLQEVLKLKDSYNLNSEFENLPAPRNPLDCLIFNVVTDLVPAVR</sequence>
<dbReference type="GO" id="GO:0003964">
    <property type="term" value="F:RNA-directed DNA polymerase activity"/>
    <property type="evidence" value="ECO:0007669"/>
    <property type="project" value="UniProtKB-KW"/>
</dbReference>
<keyword evidence="2" id="KW-0695">RNA-directed DNA polymerase</keyword>
<dbReference type="AlphaFoldDB" id="A0AAV4S1T2"/>
<organism evidence="2 3">
    <name type="scientific">Caerostris darwini</name>
    <dbReference type="NCBI Taxonomy" id="1538125"/>
    <lineage>
        <taxon>Eukaryota</taxon>
        <taxon>Metazoa</taxon>
        <taxon>Ecdysozoa</taxon>
        <taxon>Arthropoda</taxon>
        <taxon>Chelicerata</taxon>
        <taxon>Arachnida</taxon>
        <taxon>Araneae</taxon>
        <taxon>Araneomorphae</taxon>
        <taxon>Entelegynae</taxon>
        <taxon>Araneoidea</taxon>
        <taxon>Araneidae</taxon>
        <taxon>Caerostris</taxon>
    </lineage>
</organism>
<dbReference type="PANTHER" id="PTHR19446">
    <property type="entry name" value="REVERSE TRANSCRIPTASES"/>
    <property type="match status" value="1"/>
</dbReference>
<accession>A0AAV4S1T2</accession>
<dbReference type="Proteomes" id="UP001054837">
    <property type="component" value="Unassembled WGS sequence"/>
</dbReference>
<protein>
    <submittedName>
        <fullName evidence="2">Reverse transcriptase domain-containing protein</fullName>
    </submittedName>
</protein>
<name>A0AAV4S1T2_9ARAC</name>
<keyword evidence="2" id="KW-0548">Nucleotidyltransferase</keyword>
<evidence type="ECO:0000259" key="1">
    <source>
        <dbReference type="Pfam" id="PF00078"/>
    </source>
</evidence>
<evidence type="ECO:0000313" key="3">
    <source>
        <dbReference type="Proteomes" id="UP001054837"/>
    </source>
</evidence>
<feature type="domain" description="Reverse transcriptase" evidence="1">
    <location>
        <begin position="1"/>
        <end position="101"/>
    </location>
</feature>
<comment type="caution">
    <text evidence="2">The sequence shown here is derived from an EMBL/GenBank/DDBJ whole genome shotgun (WGS) entry which is preliminary data.</text>
</comment>
<keyword evidence="2" id="KW-0808">Transferase</keyword>
<evidence type="ECO:0000313" key="2">
    <source>
        <dbReference type="EMBL" id="GIY26352.1"/>
    </source>
</evidence>
<gene>
    <name evidence="2" type="primary">AVEN_86716_1</name>
    <name evidence="2" type="ORF">CDAR_569631</name>
</gene>
<keyword evidence="3" id="KW-1185">Reference proteome</keyword>